<gene>
    <name evidence="8" type="ORF">U0070_010680</name>
</gene>
<dbReference type="AlphaFoldDB" id="A0AAW0HMU5"/>
<comment type="subcellular location">
    <subcellularLocation>
        <location evidence="1">Nucleus</location>
        <location evidence="1">Nucleolus</location>
    </subcellularLocation>
</comment>
<sequence>MSTILLNLDFGEPPKKAFGGNAKHQRFVKKRRFLEQRGFLKRNNQPPSKVAKLHSEPLKKRETSSKIDDILKILSRQKKKEAAASKKESEQSTDKKASLSWLTPAPSKNTDSVVAKIDLLGEFQSALPKIKSRPSHTQKKGSKKKPLKKDATENSTQTPSESKSSKKPAQKSAAQNSTQAPLENKGSKKKKKKSSKKNAAQRSTDAGSEDKCLKVSQNLPGKMVAVDCEMVGTGPKGRVSSLARCSIVNYNGDVLYDDYVLPPCHIVDYRTRWSGIRKCHMAKATPFKIARSQIVIGHAIHNDYKALQYFHPKSLTRDTSQIPLLNRKADCPEHVTLSLKHLTKKLLHRDIQAGKSGHSSVEDAQATMELYKLVEVEWEQHLAQNPPEN</sequence>
<feature type="compositionally biased region" description="Basic and acidic residues" evidence="6">
    <location>
        <begin position="80"/>
        <end position="97"/>
    </location>
</feature>
<comment type="caution">
    <text evidence="8">The sequence shown here is derived from an EMBL/GenBank/DDBJ whole genome shotgun (WGS) entry which is preliminary data.</text>
</comment>
<dbReference type="Gene3D" id="3.30.420.10">
    <property type="entry name" value="Ribonuclease H-like superfamily/Ribonuclease H"/>
    <property type="match status" value="1"/>
</dbReference>
<dbReference type="SUPFAM" id="SSF53098">
    <property type="entry name" value="Ribonuclease H-like"/>
    <property type="match status" value="1"/>
</dbReference>
<feature type="compositionally biased region" description="Basic residues" evidence="6">
    <location>
        <begin position="187"/>
        <end position="196"/>
    </location>
</feature>
<protein>
    <recommendedName>
        <fullName evidence="7">Exonuclease domain-containing protein</fullName>
    </recommendedName>
</protein>
<evidence type="ECO:0000259" key="7">
    <source>
        <dbReference type="SMART" id="SM00479"/>
    </source>
</evidence>
<evidence type="ECO:0000256" key="6">
    <source>
        <dbReference type="SAM" id="MobiDB-lite"/>
    </source>
</evidence>
<reference evidence="8 9" key="1">
    <citation type="journal article" date="2023" name="bioRxiv">
        <title>Conserved and derived expression patterns and positive selection on dental genes reveal complex evolutionary context of ever-growing rodent molars.</title>
        <authorList>
            <person name="Calamari Z.T."/>
            <person name="Song A."/>
            <person name="Cohen E."/>
            <person name="Akter M."/>
            <person name="Roy R.D."/>
            <person name="Hallikas O."/>
            <person name="Christensen M.M."/>
            <person name="Li P."/>
            <person name="Marangoni P."/>
            <person name="Jernvall J."/>
            <person name="Klein O.D."/>
        </authorList>
    </citation>
    <scope>NUCLEOTIDE SEQUENCE [LARGE SCALE GENOMIC DNA]</scope>
    <source>
        <strain evidence="8">V071</strain>
    </source>
</reference>
<dbReference type="InterPro" id="IPR047021">
    <property type="entry name" value="REXO1/3/4-like"/>
</dbReference>
<accession>A0AAW0HMU5</accession>
<feature type="domain" description="Exonuclease" evidence="7">
    <location>
        <begin position="222"/>
        <end position="380"/>
    </location>
</feature>
<name>A0AAW0HMU5_MYOGA</name>
<evidence type="ECO:0000256" key="5">
    <source>
        <dbReference type="ARBA" id="ARBA00023242"/>
    </source>
</evidence>
<dbReference type="PANTHER" id="PTHR12801">
    <property type="entry name" value="RNA EXONUCLEASE REXO1 / RECO3 FAMILY MEMBER-RELATED"/>
    <property type="match status" value="1"/>
</dbReference>
<dbReference type="InterPro" id="IPR012337">
    <property type="entry name" value="RNaseH-like_sf"/>
</dbReference>
<evidence type="ECO:0000256" key="1">
    <source>
        <dbReference type="ARBA" id="ARBA00004604"/>
    </source>
</evidence>
<evidence type="ECO:0000256" key="3">
    <source>
        <dbReference type="ARBA" id="ARBA00022801"/>
    </source>
</evidence>
<evidence type="ECO:0000256" key="2">
    <source>
        <dbReference type="ARBA" id="ARBA00022722"/>
    </source>
</evidence>
<evidence type="ECO:0000256" key="4">
    <source>
        <dbReference type="ARBA" id="ARBA00022839"/>
    </source>
</evidence>
<dbReference type="CDD" id="cd06149">
    <property type="entry name" value="ISG20"/>
    <property type="match status" value="1"/>
</dbReference>
<dbReference type="InterPro" id="IPR037433">
    <property type="entry name" value="ISG20_DEDDh"/>
</dbReference>
<dbReference type="GO" id="GO:0003676">
    <property type="term" value="F:nucleic acid binding"/>
    <property type="evidence" value="ECO:0007669"/>
    <property type="project" value="InterPro"/>
</dbReference>
<dbReference type="SMART" id="SM00479">
    <property type="entry name" value="EXOIII"/>
    <property type="match status" value="1"/>
</dbReference>
<feature type="compositionally biased region" description="Basic and acidic residues" evidence="6">
    <location>
        <begin position="53"/>
        <end position="71"/>
    </location>
</feature>
<organism evidence="8 9">
    <name type="scientific">Myodes glareolus</name>
    <name type="common">Bank vole</name>
    <name type="synonym">Clethrionomys glareolus</name>
    <dbReference type="NCBI Taxonomy" id="447135"/>
    <lineage>
        <taxon>Eukaryota</taxon>
        <taxon>Metazoa</taxon>
        <taxon>Chordata</taxon>
        <taxon>Craniata</taxon>
        <taxon>Vertebrata</taxon>
        <taxon>Euteleostomi</taxon>
        <taxon>Mammalia</taxon>
        <taxon>Eutheria</taxon>
        <taxon>Euarchontoglires</taxon>
        <taxon>Glires</taxon>
        <taxon>Rodentia</taxon>
        <taxon>Myomorpha</taxon>
        <taxon>Muroidea</taxon>
        <taxon>Cricetidae</taxon>
        <taxon>Arvicolinae</taxon>
        <taxon>Myodes</taxon>
    </lineage>
</organism>
<dbReference type="GO" id="GO:0000175">
    <property type="term" value="F:3'-5'-RNA exonuclease activity"/>
    <property type="evidence" value="ECO:0007669"/>
    <property type="project" value="InterPro"/>
</dbReference>
<feature type="compositionally biased region" description="Basic residues" evidence="6">
    <location>
        <begin position="130"/>
        <end position="147"/>
    </location>
</feature>
<feature type="region of interest" description="Disordered" evidence="6">
    <location>
        <begin position="35"/>
        <end position="108"/>
    </location>
</feature>
<dbReference type="Proteomes" id="UP001488838">
    <property type="component" value="Unassembled WGS sequence"/>
</dbReference>
<dbReference type="GO" id="GO:0005730">
    <property type="term" value="C:nucleolus"/>
    <property type="evidence" value="ECO:0007669"/>
    <property type="project" value="UniProtKB-SubCell"/>
</dbReference>
<keyword evidence="5" id="KW-0539">Nucleus</keyword>
<evidence type="ECO:0000313" key="8">
    <source>
        <dbReference type="EMBL" id="KAK7802596.1"/>
    </source>
</evidence>
<proteinExistence type="predicted"/>
<keyword evidence="2" id="KW-0540">Nuclease</keyword>
<evidence type="ECO:0000313" key="9">
    <source>
        <dbReference type="Proteomes" id="UP001488838"/>
    </source>
</evidence>
<keyword evidence="4" id="KW-0269">Exonuclease</keyword>
<feature type="region of interest" description="Disordered" evidence="6">
    <location>
        <begin position="128"/>
        <end position="212"/>
    </location>
</feature>
<dbReference type="InterPro" id="IPR036397">
    <property type="entry name" value="RNaseH_sf"/>
</dbReference>
<dbReference type="Pfam" id="PF00929">
    <property type="entry name" value="RNase_T"/>
    <property type="match status" value="1"/>
</dbReference>
<dbReference type="InterPro" id="IPR013520">
    <property type="entry name" value="Ribonucl_H"/>
</dbReference>
<dbReference type="EMBL" id="JBBHLL010000455">
    <property type="protein sequence ID" value="KAK7802596.1"/>
    <property type="molecule type" value="Genomic_DNA"/>
</dbReference>
<dbReference type="PANTHER" id="PTHR12801:SF78">
    <property type="entry name" value="INTERFERON-STIMULATED 20 KDA EXONUCLEASE-LIKE 2"/>
    <property type="match status" value="1"/>
</dbReference>
<dbReference type="FunFam" id="3.30.420.10:FF:000007">
    <property type="entry name" value="Interferon-stimulated exonuclease gene 20"/>
    <property type="match status" value="1"/>
</dbReference>
<keyword evidence="9" id="KW-1185">Reference proteome</keyword>
<keyword evidence="3" id="KW-0378">Hydrolase</keyword>